<dbReference type="Pfam" id="PF00001">
    <property type="entry name" value="7tm_1"/>
    <property type="match status" value="1"/>
</dbReference>
<dbReference type="GO" id="GO:0016020">
    <property type="term" value="C:membrane"/>
    <property type="evidence" value="ECO:0007669"/>
    <property type="project" value="UniProtKB-SubCell"/>
</dbReference>
<proteinExistence type="predicted"/>
<evidence type="ECO:0000313" key="7">
    <source>
        <dbReference type="EMBL" id="CAB3400450.1"/>
    </source>
</evidence>
<feature type="transmembrane region" description="Helical" evidence="5">
    <location>
        <begin position="105"/>
        <end position="127"/>
    </location>
</feature>
<evidence type="ECO:0000256" key="3">
    <source>
        <dbReference type="ARBA" id="ARBA00022989"/>
    </source>
</evidence>
<dbReference type="AlphaFoldDB" id="A0A8S1EJS0"/>
<evidence type="ECO:0000256" key="2">
    <source>
        <dbReference type="ARBA" id="ARBA00022692"/>
    </source>
</evidence>
<dbReference type="InterPro" id="IPR017452">
    <property type="entry name" value="GPCR_Rhodpsn_7TM"/>
</dbReference>
<feature type="transmembrane region" description="Helical" evidence="5">
    <location>
        <begin position="69"/>
        <end position="93"/>
    </location>
</feature>
<reference evidence="7 8" key="1">
    <citation type="submission" date="2020-04" db="EMBL/GenBank/DDBJ databases">
        <authorList>
            <person name="Laetsch R D."/>
            <person name="Stevens L."/>
            <person name="Kumar S."/>
            <person name="Blaxter L. M."/>
        </authorList>
    </citation>
    <scope>NUCLEOTIDE SEQUENCE [LARGE SCALE GENOMIC DNA]</scope>
</reference>
<dbReference type="SUPFAM" id="SSF81321">
    <property type="entry name" value="Family A G protein-coupled receptor-like"/>
    <property type="match status" value="1"/>
</dbReference>
<comment type="caution">
    <text evidence="7">The sequence shown here is derived from an EMBL/GenBank/DDBJ whole genome shotgun (WGS) entry which is preliminary data.</text>
</comment>
<dbReference type="PANTHER" id="PTHR47632">
    <property type="entry name" value="FMRFAMIDE PEPTIDE RECEPTOR FAMILY-RELATED"/>
    <property type="match status" value="1"/>
</dbReference>
<accession>A0A8S1EJS0</accession>
<dbReference type="Gene3D" id="1.20.1070.10">
    <property type="entry name" value="Rhodopsin 7-helix transmembrane proteins"/>
    <property type="match status" value="1"/>
</dbReference>
<keyword evidence="4 5" id="KW-0472">Membrane</keyword>
<feature type="domain" description="G-protein coupled receptors family 1 profile" evidence="6">
    <location>
        <begin position="86"/>
        <end position="341"/>
    </location>
</feature>
<comment type="subcellular location">
    <subcellularLocation>
        <location evidence="1">Membrane</location>
    </subcellularLocation>
</comment>
<dbReference type="PROSITE" id="PS50262">
    <property type="entry name" value="G_PROTEIN_RECEP_F1_2"/>
    <property type="match status" value="1"/>
</dbReference>
<feature type="transmembrane region" description="Helical" evidence="5">
    <location>
        <begin position="147"/>
        <end position="176"/>
    </location>
</feature>
<feature type="transmembrane region" description="Helical" evidence="5">
    <location>
        <begin position="247"/>
        <end position="274"/>
    </location>
</feature>
<dbReference type="GO" id="GO:0004930">
    <property type="term" value="F:G protein-coupled receptor activity"/>
    <property type="evidence" value="ECO:0007669"/>
    <property type="project" value="InterPro"/>
</dbReference>
<keyword evidence="3 5" id="KW-1133">Transmembrane helix</keyword>
<protein>
    <recommendedName>
        <fullName evidence="6">G-protein coupled receptors family 1 profile domain-containing protein</fullName>
    </recommendedName>
</protein>
<feature type="transmembrane region" description="Helical" evidence="5">
    <location>
        <begin position="319"/>
        <end position="342"/>
    </location>
</feature>
<dbReference type="PRINTS" id="PR00237">
    <property type="entry name" value="GPCRRHODOPSN"/>
</dbReference>
<evidence type="ECO:0000259" key="6">
    <source>
        <dbReference type="PROSITE" id="PS50262"/>
    </source>
</evidence>
<evidence type="ECO:0000256" key="1">
    <source>
        <dbReference type="ARBA" id="ARBA00004370"/>
    </source>
</evidence>
<evidence type="ECO:0000256" key="4">
    <source>
        <dbReference type="ARBA" id="ARBA00023136"/>
    </source>
</evidence>
<keyword evidence="8" id="KW-1185">Reference proteome</keyword>
<keyword evidence="2 5" id="KW-0812">Transmembrane</keyword>
<dbReference type="EMBL" id="CADEPM010000002">
    <property type="protein sequence ID" value="CAB3400450.1"/>
    <property type="molecule type" value="Genomic_DNA"/>
</dbReference>
<evidence type="ECO:0000313" key="8">
    <source>
        <dbReference type="Proteomes" id="UP000494206"/>
    </source>
</evidence>
<dbReference type="PANTHER" id="PTHR47632:SF3">
    <property type="entry name" value="G-PROTEIN COUPLED RECEPTORS FAMILY 1 PROFILE DOMAIN-CONTAINING PROTEIN"/>
    <property type="match status" value="1"/>
</dbReference>
<organism evidence="7 8">
    <name type="scientific">Caenorhabditis bovis</name>
    <dbReference type="NCBI Taxonomy" id="2654633"/>
    <lineage>
        <taxon>Eukaryota</taxon>
        <taxon>Metazoa</taxon>
        <taxon>Ecdysozoa</taxon>
        <taxon>Nematoda</taxon>
        <taxon>Chromadorea</taxon>
        <taxon>Rhabditida</taxon>
        <taxon>Rhabditina</taxon>
        <taxon>Rhabditomorpha</taxon>
        <taxon>Rhabditoidea</taxon>
        <taxon>Rhabditidae</taxon>
        <taxon>Peloderinae</taxon>
        <taxon>Caenorhabditis</taxon>
    </lineage>
</organism>
<feature type="transmembrane region" description="Helical" evidence="5">
    <location>
        <begin position="286"/>
        <end position="307"/>
    </location>
</feature>
<evidence type="ECO:0000256" key="5">
    <source>
        <dbReference type="SAM" id="Phobius"/>
    </source>
</evidence>
<dbReference type="CDD" id="cd14978">
    <property type="entry name" value="7tmA_FMRFamide_R-like"/>
    <property type="match status" value="1"/>
</dbReference>
<gene>
    <name evidence="7" type="ORF">CBOVIS_LOCUS3391</name>
</gene>
<dbReference type="Proteomes" id="UP000494206">
    <property type="component" value="Unassembled WGS sequence"/>
</dbReference>
<dbReference type="OrthoDB" id="10011262at2759"/>
<dbReference type="InterPro" id="IPR053326">
    <property type="entry name" value="GPCR1-like"/>
</dbReference>
<feature type="transmembrane region" description="Helical" evidence="5">
    <location>
        <begin position="188"/>
        <end position="206"/>
    </location>
</feature>
<sequence>MEPEQLNDYPYNLTIPSHCDPSLPVFTSIRQLISQDIIDPKVINFIGCDPQCGLCYHGSKEWDYMQFNIIVIGVILPIVGVLGICGNAISAFVYSRPEMQCSTNFYLFALACSDTGVALTGIFLFSLESFRPFSLTVARLSGSLSAIVYPMAMTAQTCSVYFTVCAGIDCFVQVCLPEKVRRLFSKKSTVHVLATLVLVFSVLYNVPHFFEGFVIDCYHVELKGMSKEVCPATLRYNELYQMIYYKYMYAIFLAVGPLILLVILNSFIIGFSVFGSSGSGTDDTMSLILVVLLFISCNTIALIINIFESYLSDVLGGKINYLVDLSNFLVVFNSSFNIIIYYKYSKPFADTIHTYFCRRKQKSDSPGPGPPIVITDKARSQICKDTFSRLLAASQPEVLI</sequence>
<name>A0A8S1EJS0_9PELO</name>
<dbReference type="InterPro" id="IPR000276">
    <property type="entry name" value="GPCR_Rhodpsn"/>
</dbReference>